<keyword evidence="5" id="KW-1185">Reference proteome</keyword>
<evidence type="ECO:0000256" key="1">
    <source>
        <dbReference type="ARBA" id="ARBA00023125"/>
    </source>
</evidence>
<dbReference type="InterPro" id="IPR050109">
    <property type="entry name" value="HTH-type_TetR-like_transc_reg"/>
</dbReference>
<dbReference type="Gene3D" id="1.10.357.10">
    <property type="entry name" value="Tetracycline Repressor, domain 2"/>
    <property type="match status" value="1"/>
</dbReference>
<evidence type="ECO:0000256" key="2">
    <source>
        <dbReference type="PROSITE-ProRule" id="PRU00335"/>
    </source>
</evidence>
<feature type="domain" description="HTH tetR-type" evidence="3">
    <location>
        <begin position="1"/>
        <end position="48"/>
    </location>
</feature>
<comment type="caution">
    <text evidence="4">The sequence shown here is derived from an EMBL/GenBank/DDBJ whole genome shotgun (WGS) entry which is preliminary data.</text>
</comment>
<dbReference type="PANTHER" id="PTHR30055:SF174">
    <property type="entry name" value="TRANSCRIPTIONAL REGULATORY PROTEIN (PROBABLY TETR-FAMILY)-RELATED"/>
    <property type="match status" value="1"/>
</dbReference>
<dbReference type="InterPro" id="IPR009057">
    <property type="entry name" value="Homeodomain-like_sf"/>
</dbReference>
<evidence type="ECO:0000313" key="4">
    <source>
        <dbReference type="EMBL" id="GIJ56399.1"/>
    </source>
</evidence>
<dbReference type="InterPro" id="IPR001647">
    <property type="entry name" value="HTH_TetR"/>
</dbReference>
<evidence type="ECO:0000259" key="3">
    <source>
        <dbReference type="PROSITE" id="PS50977"/>
    </source>
</evidence>
<sequence>MFATRPYESVLMEEIAERAGVSRALLYKHFPSKHDLFAAVYREAADGLLDATELDTDTPFVDQVSDGLNTHIEYFAANASAVLAANRTLAGDPTIQAIITGELAVLRQRMIDVSGLDGSDRDRLAAVLTAWLVFVRVLVLDWLADRNFSRADLHAVCMGAFTGALGDLVPRIEQNRRGVHA</sequence>
<organism evidence="4 5">
    <name type="scientific">Virgisporangium aurantiacum</name>
    <dbReference type="NCBI Taxonomy" id="175570"/>
    <lineage>
        <taxon>Bacteria</taxon>
        <taxon>Bacillati</taxon>
        <taxon>Actinomycetota</taxon>
        <taxon>Actinomycetes</taxon>
        <taxon>Micromonosporales</taxon>
        <taxon>Micromonosporaceae</taxon>
        <taxon>Virgisporangium</taxon>
    </lineage>
</organism>
<proteinExistence type="predicted"/>
<dbReference type="GO" id="GO:0000976">
    <property type="term" value="F:transcription cis-regulatory region binding"/>
    <property type="evidence" value="ECO:0007669"/>
    <property type="project" value="TreeGrafter"/>
</dbReference>
<dbReference type="PROSITE" id="PS50977">
    <property type="entry name" value="HTH_TETR_2"/>
    <property type="match status" value="1"/>
</dbReference>
<dbReference type="Proteomes" id="UP000612585">
    <property type="component" value="Unassembled WGS sequence"/>
</dbReference>
<reference evidence="4" key="1">
    <citation type="submission" date="2021-01" db="EMBL/GenBank/DDBJ databases">
        <title>Whole genome shotgun sequence of Virgisporangium aurantiacum NBRC 16421.</title>
        <authorList>
            <person name="Komaki H."/>
            <person name="Tamura T."/>
        </authorList>
    </citation>
    <scope>NUCLEOTIDE SEQUENCE</scope>
    <source>
        <strain evidence="4">NBRC 16421</strain>
    </source>
</reference>
<protein>
    <submittedName>
        <fullName evidence="4">TetR family transcriptional regulator</fullName>
    </submittedName>
</protein>
<accession>A0A8J3Z327</accession>
<keyword evidence="1 2" id="KW-0238">DNA-binding</keyword>
<dbReference type="GO" id="GO:0003700">
    <property type="term" value="F:DNA-binding transcription factor activity"/>
    <property type="evidence" value="ECO:0007669"/>
    <property type="project" value="TreeGrafter"/>
</dbReference>
<dbReference type="Pfam" id="PF00440">
    <property type="entry name" value="TetR_N"/>
    <property type="match status" value="1"/>
</dbReference>
<evidence type="ECO:0000313" key="5">
    <source>
        <dbReference type="Proteomes" id="UP000612585"/>
    </source>
</evidence>
<name>A0A8J3Z327_9ACTN</name>
<feature type="DNA-binding region" description="H-T-H motif" evidence="2">
    <location>
        <begin position="11"/>
        <end position="30"/>
    </location>
</feature>
<dbReference type="PANTHER" id="PTHR30055">
    <property type="entry name" value="HTH-TYPE TRANSCRIPTIONAL REGULATOR RUTR"/>
    <property type="match status" value="1"/>
</dbReference>
<gene>
    <name evidence="4" type="ORF">Vau01_039150</name>
</gene>
<dbReference type="SUPFAM" id="SSF46689">
    <property type="entry name" value="Homeodomain-like"/>
    <property type="match status" value="1"/>
</dbReference>
<dbReference type="EMBL" id="BOPG01000024">
    <property type="protein sequence ID" value="GIJ56399.1"/>
    <property type="molecule type" value="Genomic_DNA"/>
</dbReference>
<dbReference type="AlphaFoldDB" id="A0A8J3Z327"/>